<dbReference type="FunFam" id="1.25.10.10:FF:001146">
    <property type="entry name" value="PDS5 cohesin associated factor B"/>
    <property type="match status" value="1"/>
</dbReference>
<dbReference type="CDD" id="cd19953">
    <property type="entry name" value="PDS5"/>
    <property type="match status" value="1"/>
</dbReference>
<feature type="compositionally biased region" description="Basic and acidic residues" evidence="7">
    <location>
        <begin position="1205"/>
        <end position="1214"/>
    </location>
</feature>
<accession>A0A671NQJ7</accession>
<dbReference type="Proteomes" id="UP000472260">
    <property type="component" value="Unassembled WGS sequence"/>
</dbReference>
<evidence type="ECO:0000256" key="5">
    <source>
        <dbReference type="ARBA" id="ARBA00023242"/>
    </source>
</evidence>
<evidence type="ECO:0000256" key="4">
    <source>
        <dbReference type="ARBA" id="ARBA00022776"/>
    </source>
</evidence>
<sequence>MAHSKNRATDGKITYPPGVKEISDKISKEEMVRRLKMVVKTFMDMDQDSEEEKELYLNLALHLASDFFLKHPDKDVRLLVACCLADIFRIYAPEAPYTSPDKLKDIFMFITRQLKGLEDTKSAQFNRYFYLLENIAWVKSYNICFELEDSNEIFTQLYRTLFQVINNGHNQKVHMHMVDLMSSIVCEGDSVSQELLDTVLNLNKQAYDLAKALLKRTAQAIEPYITNFFNQVLMLGKTSVSDLSEHVFDLILELYNIDSHLLLSVLPQLEFKLKSNDNDERLQVVKLLAKMFGAKDSELASQNKPLWQCYLGRFNDIHVPVRLECVKFASHCLMNHPDLAKDLTEYLKVRSHDPEEAIRHDVIVSIVTASKKDLSLVNDHLPGCLYWRVRKEAMMGLAQIYKKYALQAEAGKEAAKQISWIKDKLLHIYYQNSIDDRLLVERIFAQYLVPHNLETTERMKCLYYLYATLDGNAVKALNEMWKCQNMLRHNVKDLLDLIKQPKSDSYNKAVFSKVMVITRNLPDPGKTQDFVKKLAQVLEEDEKIRKQLETLVSPSCSCKQAEVCVVSTVSLHLAGKSTCSYRHRIHQSHSFISFFSALIKQVNKSIEGTADDEDEGVPTEQAIRAGLELLKVLSFTHPVSFHSAETFESLLGCLKMEDEKVAEAALQIFKNTGNKLEESFPHIKSVLLPVLQHKAKKGSPRQAKYAIHCIHAMFSNRDTHFAQIFEPLHKSLDTDNMEQLITPLTTLGHLAMLAPEQFAAPLKSLVANFIVKDLLMNDRIPGKKTTKLWVPDDEVSPETLAKIQGLKLMVRWLLGVKNNQSKSGNSTLRMLTAILSSDGDLTEQGKIGKPDMSRLRLAAGCAILRLSQEPCYHEIIALEQYQLCALVINDECYQVRQAFAQKLHKGLCRLRLPLEYLAVFTLCAKDPVKERRAHARQCLVKNINLRREYLKQHAAVSEKLISLLPEYVVPYAIHLLVHDPDYVKVQDIEQLKDIKEALWFVLEILMAKNENNSHAFIRKMVENIKQTKDGQCPDDPKINEKLYTVCDVAMNIVISKSTTYSLESPKDPVLPARYFTQPDKNFSNTKNYLPPEMKSFFTPGKPKAANVLGAVNKPLSATGKLQTKLSRMETISNASSNSNPSSPGRSKGRLVSQTHIHVSSLIYTTIYKILVFTKKKKKRVQFSMKSPSETEKPSRGRKRGAAANQDDKVQESKPKRGQKKAANTSTDDAEDQWGEDSSMAEASMETEDEQNSPPKRGRRGRPPKSAASKDETPSKGRRGRRKTAPPADEENEEEQEEEEDDEDDAGSENIEVKPKGRRGRKPRLVAADTASDSVESTPQKRRGRPPKSQTAARKLSDIFP</sequence>
<dbReference type="InterPro" id="IPR039776">
    <property type="entry name" value="Pds5"/>
</dbReference>
<dbReference type="InterPro" id="IPR011989">
    <property type="entry name" value="ARM-like"/>
</dbReference>
<feature type="compositionally biased region" description="Acidic residues" evidence="7">
    <location>
        <begin position="1287"/>
        <end position="1306"/>
    </location>
</feature>
<dbReference type="SMART" id="SM00384">
    <property type="entry name" value="AT_hook"/>
    <property type="match status" value="2"/>
</dbReference>
<evidence type="ECO:0000256" key="3">
    <source>
        <dbReference type="ARBA" id="ARBA00022737"/>
    </source>
</evidence>
<dbReference type="Gene3D" id="1.25.10.10">
    <property type="entry name" value="Leucine-rich Repeat Variant"/>
    <property type="match status" value="2"/>
</dbReference>
<dbReference type="InterPro" id="IPR016024">
    <property type="entry name" value="ARM-type_fold"/>
</dbReference>
<dbReference type="GO" id="GO:0000785">
    <property type="term" value="C:chromatin"/>
    <property type="evidence" value="ECO:0007669"/>
    <property type="project" value="TreeGrafter"/>
</dbReference>
<keyword evidence="2" id="KW-0132">Cell division</keyword>
<keyword evidence="9" id="KW-1185">Reference proteome</keyword>
<dbReference type="Pfam" id="PF20168">
    <property type="entry name" value="PDS5"/>
    <property type="match status" value="1"/>
</dbReference>
<dbReference type="PANTHER" id="PTHR12663:SF1">
    <property type="entry name" value="SISTER CHROMATID COHESION PROTEIN PDS5 HOMOLOG B"/>
    <property type="match status" value="1"/>
</dbReference>
<feature type="region of interest" description="Disordered" evidence="7">
    <location>
        <begin position="1178"/>
        <end position="1360"/>
    </location>
</feature>
<dbReference type="GO" id="GO:0005634">
    <property type="term" value="C:nucleus"/>
    <property type="evidence" value="ECO:0007669"/>
    <property type="project" value="UniProtKB-SubCell"/>
</dbReference>
<reference evidence="8" key="2">
    <citation type="submission" date="2025-09" db="UniProtKB">
        <authorList>
            <consortium name="Ensembl"/>
        </authorList>
    </citation>
    <scope>IDENTIFICATION</scope>
</reference>
<keyword evidence="3" id="KW-0677">Repeat</keyword>
<comment type="subcellular location">
    <subcellularLocation>
        <location evidence="1">Nucleus</location>
    </subcellularLocation>
</comment>
<keyword evidence="4" id="KW-0498">Mitosis</keyword>
<keyword evidence="5" id="KW-0539">Nucleus</keyword>
<dbReference type="PANTHER" id="PTHR12663">
    <property type="entry name" value="ANDROGEN INDUCED INHIBITOR OF PROLIFERATION AS3 / PDS5-RELATED"/>
    <property type="match status" value="1"/>
</dbReference>
<dbReference type="FunFam" id="1.25.10.10:FF:000064">
    <property type="entry name" value="Sister chromatid cohesion protein PDS5 homolog A"/>
    <property type="match status" value="1"/>
</dbReference>
<keyword evidence="6" id="KW-0131">Cell cycle</keyword>
<evidence type="ECO:0000313" key="8">
    <source>
        <dbReference type="Ensembl" id="ENSSANP00000048489.1"/>
    </source>
</evidence>
<dbReference type="InterPro" id="IPR017956">
    <property type="entry name" value="AT_hook_DNA-bd_motif"/>
</dbReference>
<reference evidence="8" key="1">
    <citation type="submission" date="2025-08" db="UniProtKB">
        <authorList>
            <consortium name="Ensembl"/>
        </authorList>
    </citation>
    <scope>IDENTIFICATION</scope>
</reference>
<evidence type="ECO:0000256" key="2">
    <source>
        <dbReference type="ARBA" id="ARBA00022618"/>
    </source>
</evidence>
<dbReference type="GO" id="GO:0007064">
    <property type="term" value="P:mitotic sister chromatid cohesion"/>
    <property type="evidence" value="ECO:0007669"/>
    <property type="project" value="InterPro"/>
</dbReference>
<proteinExistence type="predicted"/>
<dbReference type="Ensembl" id="ENSSANT00000051557.1">
    <property type="protein sequence ID" value="ENSSANP00000048489.1"/>
    <property type="gene ID" value="ENSSANG00000020186.1"/>
</dbReference>
<dbReference type="GO" id="GO:0003677">
    <property type="term" value="F:DNA binding"/>
    <property type="evidence" value="ECO:0007669"/>
    <property type="project" value="InterPro"/>
</dbReference>
<evidence type="ECO:0000313" key="9">
    <source>
        <dbReference type="Proteomes" id="UP000472260"/>
    </source>
</evidence>
<protein>
    <submittedName>
        <fullName evidence="8">Sister chromatid cohesion protein PDS5 homolog B-like</fullName>
    </submittedName>
</protein>
<dbReference type="GO" id="GO:0006281">
    <property type="term" value="P:DNA repair"/>
    <property type="evidence" value="ECO:0007669"/>
    <property type="project" value="TreeGrafter"/>
</dbReference>
<evidence type="ECO:0000256" key="6">
    <source>
        <dbReference type="ARBA" id="ARBA00023306"/>
    </source>
</evidence>
<organism evidence="8 9">
    <name type="scientific">Sinocyclocheilus anshuiensis</name>
    <dbReference type="NCBI Taxonomy" id="1608454"/>
    <lineage>
        <taxon>Eukaryota</taxon>
        <taxon>Metazoa</taxon>
        <taxon>Chordata</taxon>
        <taxon>Craniata</taxon>
        <taxon>Vertebrata</taxon>
        <taxon>Euteleostomi</taxon>
        <taxon>Actinopterygii</taxon>
        <taxon>Neopterygii</taxon>
        <taxon>Teleostei</taxon>
        <taxon>Ostariophysi</taxon>
        <taxon>Cypriniformes</taxon>
        <taxon>Cyprinidae</taxon>
        <taxon>Cyprininae</taxon>
        <taxon>Sinocyclocheilus</taxon>
    </lineage>
</organism>
<dbReference type="GO" id="GO:0051301">
    <property type="term" value="P:cell division"/>
    <property type="evidence" value="ECO:0007669"/>
    <property type="project" value="UniProtKB-KW"/>
</dbReference>
<feature type="compositionally biased region" description="Low complexity" evidence="7">
    <location>
        <begin position="1132"/>
        <end position="1143"/>
    </location>
</feature>
<feature type="region of interest" description="Disordered" evidence="7">
    <location>
        <begin position="1130"/>
        <end position="1151"/>
    </location>
</feature>
<name>A0A671NQJ7_9TELE</name>
<evidence type="ECO:0000256" key="7">
    <source>
        <dbReference type="SAM" id="MobiDB-lite"/>
    </source>
</evidence>
<gene>
    <name evidence="8" type="primary">pds5b</name>
</gene>
<dbReference type="SUPFAM" id="SSF48371">
    <property type="entry name" value="ARM repeat"/>
    <property type="match status" value="1"/>
</dbReference>
<evidence type="ECO:0000256" key="1">
    <source>
        <dbReference type="ARBA" id="ARBA00004123"/>
    </source>
</evidence>